<feature type="compositionally biased region" description="Basic residues" evidence="1">
    <location>
        <begin position="1"/>
        <end position="11"/>
    </location>
</feature>
<dbReference type="EMBL" id="AGSI01000012">
    <property type="protein sequence ID" value="EIE21659.1"/>
    <property type="molecule type" value="Genomic_DNA"/>
</dbReference>
<dbReference type="RefSeq" id="XP_005646203.1">
    <property type="nucleotide sequence ID" value="XM_005646146.1"/>
</dbReference>
<dbReference type="AlphaFoldDB" id="I0YTE0"/>
<protein>
    <submittedName>
        <fullName evidence="2">Uncharacterized protein</fullName>
    </submittedName>
</protein>
<name>I0YTE0_COCSC</name>
<dbReference type="Proteomes" id="UP000007264">
    <property type="component" value="Unassembled WGS sequence"/>
</dbReference>
<dbReference type="GeneID" id="17039643"/>
<keyword evidence="3" id="KW-1185">Reference proteome</keyword>
<evidence type="ECO:0000256" key="1">
    <source>
        <dbReference type="SAM" id="MobiDB-lite"/>
    </source>
</evidence>
<feature type="region of interest" description="Disordered" evidence="1">
    <location>
        <begin position="1"/>
        <end position="23"/>
    </location>
</feature>
<dbReference type="KEGG" id="csl:COCSUDRAFT_56856"/>
<evidence type="ECO:0000313" key="3">
    <source>
        <dbReference type="Proteomes" id="UP000007264"/>
    </source>
</evidence>
<sequence>MAPLSKKRAQHSKAQARAALAASVGKKGRFSTMSAHSLGSDDEHGNTHHKACSLLLTEIPHAASYEASTLGKRGGYYNSAALDIFGNAAMDPYSFHA</sequence>
<reference evidence="2 3" key="1">
    <citation type="journal article" date="2012" name="Genome Biol.">
        <title>The genome of the polar eukaryotic microalga coccomyxa subellipsoidea reveals traits of cold adaptation.</title>
        <authorList>
            <person name="Blanc G."/>
            <person name="Agarkova I."/>
            <person name="Grimwood J."/>
            <person name="Kuo A."/>
            <person name="Brueggeman A."/>
            <person name="Dunigan D."/>
            <person name="Gurnon J."/>
            <person name="Ladunga I."/>
            <person name="Lindquist E."/>
            <person name="Lucas S."/>
            <person name="Pangilinan J."/>
            <person name="Proschold T."/>
            <person name="Salamov A."/>
            <person name="Schmutz J."/>
            <person name="Weeks D."/>
            <person name="Yamada T."/>
            <person name="Claverie J.M."/>
            <person name="Grigoriev I."/>
            <person name="Van Etten J."/>
            <person name="Lomsadze A."/>
            <person name="Borodovsky M."/>
        </authorList>
    </citation>
    <scope>NUCLEOTIDE SEQUENCE [LARGE SCALE GENOMIC DNA]</scope>
    <source>
        <strain evidence="2 3">C-169</strain>
    </source>
</reference>
<accession>I0YTE0</accession>
<dbReference type="OrthoDB" id="10666107at2759"/>
<comment type="caution">
    <text evidence="2">The sequence shown here is derived from an EMBL/GenBank/DDBJ whole genome shotgun (WGS) entry which is preliminary data.</text>
</comment>
<feature type="compositionally biased region" description="Low complexity" evidence="1">
    <location>
        <begin position="12"/>
        <end position="23"/>
    </location>
</feature>
<organism evidence="2 3">
    <name type="scientific">Coccomyxa subellipsoidea (strain C-169)</name>
    <name type="common">Green microalga</name>
    <dbReference type="NCBI Taxonomy" id="574566"/>
    <lineage>
        <taxon>Eukaryota</taxon>
        <taxon>Viridiplantae</taxon>
        <taxon>Chlorophyta</taxon>
        <taxon>core chlorophytes</taxon>
        <taxon>Trebouxiophyceae</taxon>
        <taxon>Trebouxiophyceae incertae sedis</taxon>
        <taxon>Coccomyxaceae</taxon>
        <taxon>Coccomyxa</taxon>
        <taxon>Coccomyxa subellipsoidea</taxon>
    </lineage>
</organism>
<evidence type="ECO:0000313" key="2">
    <source>
        <dbReference type="EMBL" id="EIE21659.1"/>
    </source>
</evidence>
<proteinExistence type="predicted"/>
<gene>
    <name evidence="2" type="ORF">COCSUDRAFT_56856</name>
</gene>